<proteinExistence type="inferred from homology"/>
<dbReference type="EMBL" id="LT670844">
    <property type="protein sequence ID" value="SHK46770.1"/>
    <property type="molecule type" value="Genomic_DNA"/>
</dbReference>
<evidence type="ECO:0000256" key="2">
    <source>
        <dbReference type="SAM" id="MobiDB-lite"/>
    </source>
</evidence>
<sequence length="188" mass="21215">MHAADTAARRDAPAQPAPGRHPEGVAAISKALTALLADMFALYVKTTKTSHWHMSDAQFRDYHLLLDEQSSEILATTDLIAERLRKLGGTTLRAIGQIARLQRAPDNDNDTVDTRHMLTDLLADNRRLAEYLRRAHSLCVDYRDIASASLIEDRIDEAKQRVRLLAETPAMRARAIVMEIRRRRGRQP</sequence>
<dbReference type="OrthoDB" id="9797687at2"/>
<evidence type="ECO:0000259" key="3">
    <source>
        <dbReference type="Pfam" id="PF00210"/>
    </source>
</evidence>
<reference evidence="4 5" key="1">
    <citation type="submission" date="2016-11" db="EMBL/GenBank/DDBJ databases">
        <authorList>
            <person name="Jaros S."/>
            <person name="Januszkiewicz K."/>
            <person name="Wedrychowicz H."/>
        </authorList>
    </citation>
    <scope>NUCLEOTIDE SEQUENCE [LARGE SCALE GENOMIC DNA]</scope>
    <source>
        <strain evidence="4 5">GAS499</strain>
    </source>
</reference>
<protein>
    <submittedName>
        <fullName evidence="4">Starvation-inducible DNA-binding protein</fullName>
    </submittedName>
</protein>
<dbReference type="InterPro" id="IPR008331">
    <property type="entry name" value="Ferritin_DPS_dom"/>
</dbReference>
<accession>A0A1M6SQ58</accession>
<dbReference type="PANTHER" id="PTHR42932">
    <property type="entry name" value="GENERAL STRESS PROTEIN 20U"/>
    <property type="match status" value="1"/>
</dbReference>
<name>A0A1M6SQ58_9BRAD</name>
<dbReference type="RefSeq" id="WP_079539445.1">
    <property type="nucleotide sequence ID" value="NZ_LT670844.1"/>
</dbReference>
<dbReference type="AlphaFoldDB" id="A0A1M6SQ58"/>
<dbReference type="Gene3D" id="1.20.1260.10">
    <property type="match status" value="1"/>
</dbReference>
<evidence type="ECO:0000313" key="4">
    <source>
        <dbReference type="EMBL" id="SHK46770.1"/>
    </source>
</evidence>
<organism evidence="4 5">
    <name type="scientific">Bradyrhizobium lablabi</name>
    <dbReference type="NCBI Taxonomy" id="722472"/>
    <lineage>
        <taxon>Bacteria</taxon>
        <taxon>Pseudomonadati</taxon>
        <taxon>Pseudomonadota</taxon>
        <taxon>Alphaproteobacteria</taxon>
        <taxon>Hyphomicrobiales</taxon>
        <taxon>Nitrobacteraceae</taxon>
        <taxon>Bradyrhizobium</taxon>
    </lineage>
</organism>
<evidence type="ECO:0000256" key="1">
    <source>
        <dbReference type="ARBA" id="ARBA00009497"/>
    </source>
</evidence>
<dbReference type="CDD" id="cd01043">
    <property type="entry name" value="DPS"/>
    <property type="match status" value="1"/>
</dbReference>
<comment type="similarity">
    <text evidence="1">Belongs to the Dps family.</text>
</comment>
<dbReference type="PANTHER" id="PTHR42932:SF3">
    <property type="entry name" value="DNA PROTECTION DURING STARVATION PROTEIN"/>
    <property type="match status" value="1"/>
</dbReference>
<dbReference type="InterPro" id="IPR002177">
    <property type="entry name" value="DPS_DNA-bd"/>
</dbReference>
<dbReference type="Pfam" id="PF00210">
    <property type="entry name" value="Ferritin"/>
    <property type="match status" value="1"/>
</dbReference>
<dbReference type="GO" id="GO:0008199">
    <property type="term" value="F:ferric iron binding"/>
    <property type="evidence" value="ECO:0007669"/>
    <property type="project" value="InterPro"/>
</dbReference>
<evidence type="ECO:0000313" key="5">
    <source>
        <dbReference type="Proteomes" id="UP000189935"/>
    </source>
</evidence>
<keyword evidence="4" id="KW-0238">DNA-binding</keyword>
<gene>
    <name evidence="4" type="ORF">SAMN05444159_3327</name>
</gene>
<feature type="region of interest" description="Disordered" evidence="2">
    <location>
        <begin position="1"/>
        <end position="23"/>
    </location>
</feature>
<dbReference type="InterPro" id="IPR012347">
    <property type="entry name" value="Ferritin-like"/>
</dbReference>
<dbReference type="GO" id="GO:0003677">
    <property type="term" value="F:DNA binding"/>
    <property type="evidence" value="ECO:0007669"/>
    <property type="project" value="UniProtKB-KW"/>
</dbReference>
<dbReference type="Proteomes" id="UP000189935">
    <property type="component" value="Chromosome I"/>
</dbReference>
<dbReference type="SUPFAM" id="SSF47240">
    <property type="entry name" value="Ferritin-like"/>
    <property type="match status" value="1"/>
</dbReference>
<feature type="domain" description="Ferritin/DPS" evidence="3">
    <location>
        <begin position="30"/>
        <end position="164"/>
    </location>
</feature>
<dbReference type="InterPro" id="IPR009078">
    <property type="entry name" value="Ferritin-like_SF"/>
</dbReference>